<feature type="transmembrane region" description="Helical" evidence="8">
    <location>
        <begin position="282"/>
        <end position="312"/>
    </location>
</feature>
<keyword evidence="3 8" id="KW-0813">Transport</keyword>
<dbReference type="InterPro" id="IPR010065">
    <property type="entry name" value="AA_ABC_transptr_permease_3TM"/>
</dbReference>
<keyword evidence="4" id="KW-1003">Cell membrane</keyword>
<evidence type="ECO:0000256" key="4">
    <source>
        <dbReference type="ARBA" id="ARBA00022475"/>
    </source>
</evidence>
<sequence>MSVIEAETQFGAGPGTVRPPLRARLADGLFGTKLNTAITIVTTAFLVWTVPSLLRWALIDATWSGTSADCAARAGACWAFIGTKLRFIFFAFYPPDLHWRPLFVILLLLALVTASVLPRFWNRGLLIAWFGAIGGSWLLMSGWPGGRIVPSNQWGGLPVTLLVWTVCFAVAMPLAVLLALARRSKMGGLRTLAIGYIELMRGTPMVAILYVAMLIVPMALPEGITLDKTFRAMIMIALFWAAYLAEVVRGGLQTIPPGQYEAATALGLGYWRSMQLVILPQALRVVIPGIVNLAIGFLLATSLLAVIGIFDLLNAAKASATDPKWLGFYDEAYLLVAAIYFTFCFVGSRYSRRLERRLSGRPQHGRG</sequence>
<feature type="transmembrane region" description="Helical" evidence="8">
    <location>
        <begin position="232"/>
        <end position="252"/>
    </location>
</feature>
<dbReference type="AlphaFoldDB" id="A0A7W9VWX4"/>
<name>A0A7W9VWX4_9HYPH</name>
<reference evidence="10 11" key="1">
    <citation type="submission" date="2020-08" db="EMBL/GenBank/DDBJ databases">
        <title>Genomic Encyclopedia of Type Strains, Phase IV (KMG-IV): sequencing the most valuable type-strain genomes for metagenomic binning, comparative biology and taxonomic classification.</title>
        <authorList>
            <person name="Goeker M."/>
        </authorList>
    </citation>
    <scope>NUCLEOTIDE SEQUENCE [LARGE SCALE GENOMIC DNA]</scope>
    <source>
        <strain evidence="10 11">DSM 11099</strain>
    </source>
</reference>
<dbReference type="CDD" id="cd06261">
    <property type="entry name" value="TM_PBP2"/>
    <property type="match status" value="1"/>
</dbReference>
<dbReference type="SUPFAM" id="SSF161098">
    <property type="entry name" value="MetI-like"/>
    <property type="match status" value="1"/>
</dbReference>
<accession>A0A7W9VWX4</accession>
<dbReference type="GO" id="GO:0006865">
    <property type="term" value="P:amino acid transport"/>
    <property type="evidence" value="ECO:0007669"/>
    <property type="project" value="TreeGrafter"/>
</dbReference>
<protein>
    <submittedName>
        <fullName evidence="10">General L-amino acid transport system permease protein</fullName>
    </submittedName>
</protein>
<dbReference type="Pfam" id="PF00528">
    <property type="entry name" value="BPD_transp_1"/>
    <property type="match status" value="1"/>
</dbReference>
<feature type="transmembrane region" description="Helical" evidence="8">
    <location>
        <begin position="202"/>
        <end position="220"/>
    </location>
</feature>
<dbReference type="NCBIfam" id="TIGR01726">
    <property type="entry name" value="HEQRo_perm_3TM"/>
    <property type="match status" value="1"/>
</dbReference>
<feature type="transmembrane region" description="Helical" evidence="8">
    <location>
        <begin position="124"/>
        <end position="141"/>
    </location>
</feature>
<feature type="transmembrane region" description="Helical" evidence="8">
    <location>
        <begin position="161"/>
        <end position="181"/>
    </location>
</feature>
<keyword evidence="5 8" id="KW-0812">Transmembrane</keyword>
<gene>
    <name evidence="10" type="ORF">HNR59_002951</name>
</gene>
<dbReference type="GO" id="GO:0022857">
    <property type="term" value="F:transmembrane transporter activity"/>
    <property type="evidence" value="ECO:0007669"/>
    <property type="project" value="InterPro"/>
</dbReference>
<evidence type="ECO:0000256" key="2">
    <source>
        <dbReference type="ARBA" id="ARBA00010072"/>
    </source>
</evidence>
<evidence type="ECO:0000256" key="6">
    <source>
        <dbReference type="ARBA" id="ARBA00022989"/>
    </source>
</evidence>
<feature type="transmembrane region" description="Helical" evidence="8">
    <location>
        <begin position="99"/>
        <end position="117"/>
    </location>
</feature>
<dbReference type="Gene3D" id="1.10.3720.10">
    <property type="entry name" value="MetI-like"/>
    <property type="match status" value="1"/>
</dbReference>
<keyword evidence="11" id="KW-1185">Reference proteome</keyword>
<evidence type="ECO:0000256" key="3">
    <source>
        <dbReference type="ARBA" id="ARBA00022448"/>
    </source>
</evidence>
<comment type="subcellular location">
    <subcellularLocation>
        <location evidence="1">Cell inner membrane</location>
        <topology evidence="1">Multi-pass membrane protein</topology>
    </subcellularLocation>
    <subcellularLocation>
        <location evidence="8">Cell membrane</location>
        <topology evidence="8">Multi-pass membrane protein</topology>
    </subcellularLocation>
</comment>
<dbReference type="InterPro" id="IPR043429">
    <property type="entry name" value="ArtM/GltK/GlnP/TcyL/YhdX-like"/>
</dbReference>
<feature type="transmembrane region" description="Helical" evidence="8">
    <location>
        <begin position="70"/>
        <end position="93"/>
    </location>
</feature>
<proteinExistence type="inferred from homology"/>
<evidence type="ECO:0000256" key="8">
    <source>
        <dbReference type="RuleBase" id="RU363032"/>
    </source>
</evidence>
<dbReference type="EMBL" id="JACHEU010000002">
    <property type="protein sequence ID" value="MBB6013562.1"/>
    <property type="molecule type" value="Genomic_DNA"/>
</dbReference>
<keyword evidence="7 8" id="KW-0472">Membrane</keyword>
<comment type="similarity">
    <text evidence="2">Belongs to the binding-protein-dependent transport system permease family. HisMQ subfamily.</text>
</comment>
<dbReference type="Proteomes" id="UP000533306">
    <property type="component" value="Unassembled WGS sequence"/>
</dbReference>
<dbReference type="PROSITE" id="PS50928">
    <property type="entry name" value="ABC_TM1"/>
    <property type="match status" value="1"/>
</dbReference>
<evidence type="ECO:0000256" key="1">
    <source>
        <dbReference type="ARBA" id="ARBA00004429"/>
    </source>
</evidence>
<dbReference type="InterPro" id="IPR035906">
    <property type="entry name" value="MetI-like_sf"/>
</dbReference>
<feature type="transmembrane region" description="Helical" evidence="8">
    <location>
        <begin position="332"/>
        <end position="351"/>
    </location>
</feature>
<evidence type="ECO:0000259" key="9">
    <source>
        <dbReference type="PROSITE" id="PS50928"/>
    </source>
</evidence>
<evidence type="ECO:0000256" key="7">
    <source>
        <dbReference type="ARBA" id="ARBA00023136"/>
    </source>
</evidence>
<keyword evidence="6 8" id="KW-1133">Transmembrane helix</keyword>
<dbReference type="RefSeq" id="WP_183831759.1">
    <property type="nucleotide sequence ID" value="NZ_JACHEU010000002.1"/>
</dbReference>
<evidence type="ECO:0000313" key="10">
    <source>
        <dbReference type="EMBL" id="MBB6013562.1"/>
    </source>
</evidence>
<evidence type="ECO:0000313" key="11">
    <source>
        <dbReference type="Proteomes" id="UP000533306"/>
    </source>
</evidence>
<feature type="transmembrane region" description="Helical" evidence="8">
    <location>
        <begin position="37"/>
        <end position="58"/>
    </location>
</feature>
<feature type="domain" description="ABC transmembrane type-1" evidence="9">
    <location>
        <begin position="157"/>
        <end position="347"/>
    </location>
</feature>
<dbReference type="PANTHER" id="PTHR30614">
    <property type="entry name" value="MEMBRANE COMPONENT OF AMINO ACID ABC TRANSPORTER"/>
    <property type="match status" value="1"/>
</dbReference>
<comment type="caution">
    <text evidence="10">The sequence shown here is derived from an EMBL/GenBank/DDBJ whole genome shotgun (WGS) entry which is preliminary data.</text>
</comment>
<organism evidence="10 11">
    <name type="scientific">Aquamicrobium lusatiense</name>
    <dbReference type="NCBI Taxonomy" id="89772"/>
    <lineage>
        <taxon>Bacteria</taxon>
        <taxon>Pseudomonadati</taxon>
        <taxon>Pseudomonadota</taxon>
        <taxon>Alphaproteobacteria</taxon>
        <taxon>Hyphomicrobiales</taxon>
        <taxon>Phyllobacteriaceae</taxon>
        <taxon>Aquamicrobium</taxon>
    </lineage>
</organism>
<dbReference type="PANTHER" id="PTHR30614:SF41">
    <property type="entry name" value="INNER MEMBRANE AMINO-ACID ABC TRANSPORTER PERMEASE PROTEIN YHDY"/>
    <property type="match status" value="1"/>
</dbReference>
<dbReference type="GO" id="GO:0043190">
    <property type="term" value="C:ATP-binding cassette (ABC) transporter complex"/>
    <property type="evidence" value="ECO:0007669"/>
    <property type="project" value="InterPro"/>
</dbReference>
<dbReference type="InterPro" id="IPR000515">
    <property type="entry name" value="MetI-like"/>
</dbReference>
<evidence type="ECO:0000256" key="5">
    <source>
        <dbReference type="ARBA" id="ARBA00022692"/>
    </source>
</evidence>